<evidence type="ECO:0000256" key="1">
    <source>
        <dbReference type="ARBA" id="ARBA00004589"/>
    </source>
</evidence>
<reference evidence="14 15" key="1">
    <citation type="journal article" date="2018" name="IMA Fungus">
        <title>IMA Genome-F 9: Draft genome sequence of Annulohypoxylon stygium, Aspergillus mulundensis, Berkeleyomyces basicola (syn. Thielaviopsis basicola), Ceratocystis smalleyi, two Cercospora beticola strains, Coleophoma cylindrospora, Fusarium fracticaudum, Phialophora cf. hyalina, and Morchella septimelata.</title>
        <authorList>
            <person name="Wingfield B.D."/>
            <person name="Bills G.F."/>
            <person name="Dong Y."/>
            <person name="Huang W."/>
            <person name="Nel W.J."/>
            <person name="Swalarsk-Parry B.S."/>
            <person name="Vaghefi N."/>
            <person name="Wilken P.M."/>
            <person name="An Z."/>
            <person name="de Beer Z.W."/>
            <person name="De Vos L."/>
            <person name="Chen L."/>
            <person name="Duong T.A."/>
            <person name="Gao Y."/>
            <person name="Hammerbacher A."/>
            <person name="Kikkert J.R."/>
            <person name="Li Y."/>
            <person name="Li H."/>
            <person name="Li K."/>
            <person name="Li Q."/>
            <person name="Liu X."/>
            <person name="Ma X."/>
            <person name="Naidoo K."/>
            <person name="Pethybridge S.J."/>
            <person name="Sun J."/>
            <person name="Steenkamp E.T."/>
            <person name="van der Nest M.A."/>
            <person name="van Wyk S."/>
            <person name="Wingfield M.J."/>
            <person name="Xiong C."/>
            <person name="Yue Q."/>
            <person name="Zhang X."/>
        </authorList>
    </citation>
    <scope>NUCLEOTIDE SEQUENCE [LARGE SCALE GENOMIC DNA]</scope>
    <source>
        <strain evidence="14 15">BP 5553</strain>
    </source>
</reference>
<evidence type="ECO:0000313" key="15">
    <source>
        <dbReference type="Proteomes" id="UP000254866"/>
    </source>
</evidence>
<evidence type="ECO:0000256" key="11">
    <source>
        <dbReference type="SAM" id="Phobius"/>
    </source>
</evidence>
<dbReference type="OrthoDB" id="3946741at2759"/>
<evidence type="ECO:0000256" key="9">
    <source>
        <dbReference type="PROSITE-ProRule" id="PRU01356"/>
    </source>
</evidence>
<name>A0A370TTY4_9HELO</name>
<keyword evidence="7" id="KW-1015">Disulfide bond</keyword>
<evidence type="ECO:0000313" key="14">
    <source>
        <dbReference type="EMBL" id="RDL38992.1"/>
    </source>
</evidence>
<dbReference type="Proteomes" id="UP000254866">
    <property type="component" value="Unassembled WGS sequence"/>
</dbReference>
<gene>
    <name evidence="14" type="ORF">BP5553_03332</name>
</gene>
<feature type="signal peptide" evidence="12">
    <location>
        <begin position="1"/>
        <end position="21"/>
    </location>
</feature>
<keyword evidence="4" id="KW-0964">Secreted</keyword>
<evidence type="ECO:0000256" key="12">
    <source>
        <dbReference type="SAM" id="SignalP"/>
    </source>
</evidence>
<protein>
    <recommendedName>
        <fullName evidence="13">CFEM domain-containing protein</fullName>
    </recommendedName>
</protein>
<dbReference type="RefSeq" id="XP_031871648.1">
    <property type="nucleotide sequence ID" value="XM_032011955.1"/>
</dbReference>
<feature type="region of interest" description="Disordered" evidence="10">
    <location>
        <begin position="533"/>
        <end position="912"/>
    </location>
</feature>
<feature type="compositionally biased region" description="Low complexity" evidence="10">
    <location>
        <begin position="859"/>
        <end position="883"/>
    </location>
</feature>
<feature type="compositionally biased region" description="Low complexity" evidence="10">
    <location>
        <begin position="163"/>
        <end position="186"/>
    </location>
</feature>
<dbReference type="GO" id="GO:0005576">
    <property type="term" value="C:extracellular region"/>
    <property type="evidence" value="ECO:0007669"/>
    <property type="project" value="UniProtKB-SubCell"/>
</dbReference>
<evidence type="ECO:0000259" key="13">
    <source>
        <dbReference type="PROSITE" id="PS52012"/>
    </source>
</evidence>
<comment type="caution">
    <text evidence="14">The sequence shown here is derived from an EMBL/GenBank/DDBJ whole genome shotgun (WGS) entry which is preliminary data.</text>
</comment>
<evidence type="ECO:0000256" key="5">
    <source>
        <dbReference type="ARBA" id="ARBA00022622"/>
    </source>
</evidence>
<keyword evidence="11" id="KW-0472">Membrane</keyword>
<comment type="caution">
    <text evidence="9">Lacks conserved residue(s) required for the propagation of feature annotation.</text>
</comment>
<comment type="subcellular location">
    <subcellularLocation>
        <location evidence="1">Membrane</location>
        <topology evidence="1">Lipid-anchor</topology>
        <topology evidence="1">GPI-anchor</topology>
    </subcellularLocation>
    <subcellularLocation>
        <location evidence="2">Secreted</location>
    </subcellularLocation>
</comment>
<dbReference type="AlphaFoldDB" id="A0A370TTY4"/>
<comment type="similarity">
    <text evidence="3">Belongs to the RBT5 family.</text>
</comment>
<keyword evidence="6 12" id="KW-0732">Signal</keyword>
<feature type="chain" id="PRO_5016746943" description="CFEM domain-containing protein" evidence="12">
    <location>
        <begin position="22"/>
        <end position="971"/>
    </location>
</feature>
<feature type="region of interest" description="Disordered" evidence="10">
    <location>
        <begin position="459"/>
        <end position="482"/>
    </location>
</feature>
<evidence type="ECO:0000256" key="2">
    <source>
        <dbReference type="ARBA" id="ARBA00004613"/>
    </source>
</evidence>
<feature type="transmembrane region" description="Helical" evidence="11">
    <location>
        <begin position="207"/>
        <end position="231"/>
    </location>
</feature>
<proteinExistence type="inferred from homology"/>
<accession>A0A370TTY4</accession>
<sequence>MARCWSGLILSAYTFITLANAASTSLSQEITNFVPKCAQECFISFLDSNFPTSICSSAPTLECLCSHNGLSEFTVGEGAVQCIISEGNIGFCKGRDASNSVVLGAYSMCNGQNNALPNTHATIVATLIIPSSRPSIVLVPPSATAVASATPISTLITPIPTTTALTSPNSGPTSAALPSGLPSPSTVAQPVQTNSPIPPPTLTKPQIVGITVASIGGTALMLGVIALFACVRRKRLQKNRESDEFPFQLEPKVYAKSTKSSRFSLRRPKNFGPGGTSNGIAAKVAPPVPPRLDTTSPNMFSRRSIHQNHTIGLAISPEGNAQVRKQNRPSSRLLPPKPTLKLQMPQQAAEFSFAQTGPKPSAFNRPSPTAQYEVDYDGAGYQVPPPVPTLIGAGLSYPKPVLKQTTVDRQSTATQFEEDDENVALKSYAPNTRGGSFIQPISKFSVLGRQITAAQFVEDEEARNSNAAKRKTDLSRKSTATQFEEDEEISAISSAPRNVWTRRSTVEELDTAIELWQKFSPIDPAAGPPAFVMNASNKNPSQQRQLHSSNSRPAELEGSPVTPVSLVRGIGSFSQPRRPNDYPRLKQPAPELGAFPKPPQHPPKLQIPASTTRPITATSSVYSTRTSSLPASPAKSNPPNATVPAIPKICKQEGPYDAPETVNRKTSESKSPGLSPNGPRTAELSPVLESPSSGRSPVSYPKIPKPGRLSAAEIRMVPPPPQPKFSMAAEKPWIQAEIAAQRERQSRQESPQQQYSYQTFQSPRLNTSFQSDSQRSAVDKYYIPSPLSPASPRDLSSLPSQSQRTSQGSKQFQASLSLAQKPGLSSQVQSRPPRTSPSLQQGPNRPQLTTNPSIAFRRSSSGLSQISELSSESKPSSISSGQSHLAQRRRGEQKAAALVLPSQSEQKLQQKKKWMVLKEEDVDKAKSDKWRPMLAQQHVEQVEPFELPGTPGWVPRLTPTRRGEELFLSVG</sequence>
<feature type="compositionally biased region" description="Polar residues" evidence="10">
    <location>
        <begin position="534"/>
        <end position="552"/>
    </location>
</feature>
<feature type="compositionally biased region" description="Polar residues" evidence="10">
    <location>
        <begin position="608"/>
        <end position="626"/>
    </location>
</feature>
<feature type="compositionally biased region" description="Polar residues" evidence="10">
    <location>
        <begin position="759"/>
        <end position="776"/>
    </location>
</feature>
<keyword evidence="5" id="KW-0325">Glycoprotein</keyword>
<dbReference type="GO" id="GO:0098552">
    <property type="term" value="C:side of membrane"/>
    <property type="evidence" value="ECO:0007669"/>
    <property type="project" value="UniProtKB-KW"/>
</dbReference>
<evidence type="ECO:0000256" key="6">
    <source>
        <dbReference type="ARBA" id="ARBA00022729"/>
    </source>
</evidence>
<evidence type="ECO:0000256" key="8">
    <source>
        <dbReference type="ARBA" id="ARBA00023288"/>
    </source>
</evidence>
<keyword evidence="5" id="KW-0336">GPI-anchor</keyword>
<dbReference type="EMBL" id="NPIC01000002">
    <property type="protein sequence ID" value="RDL38992.1"/>
    <property type="molecule type" value="Genomic_DNA"/>
</dbReference>
<dbReference type="PROSITE" id="PS52012">
    <property type="entry name" value="CFEM"/>
    <property type="match status" value="1"/>
</dbReference>
<feature type="compositionally biased region" description="Low complexity" evidence="10">
    <location>
        <begin position="748"/>
        <end position="758"/>
    </location>
</feature>
<organism evidence="14 15">
    <name type="scientific">Venustampulla echinocandica</name>
    <dbReference type="NCBI Taxonomy" id="2656787"/>
    <lineage>
        <taxon>Eukaryota</taxon>
        <taxon>Fungi</taxon>
        <taxon>Dikarya</taxon>
        <taxon>Ascomycota</taxon>
        <taxon>Pezizomycotina</taxon>
        <taxon>Leotiomycetes</taxon>
        <taxon>Helotiales</taxon>
        <taxon>Pleuroascaceae</taxon>
        <taxon>Venustampulla</taxon>
    </lineage>
</organism>
<dbReference type="InterPro" id="IPR008427">
    <property type="entry name" value="Extracellular_membr_CFEM_dom"/>
</dbReference>
<evidence type="ECO:0000256" key="10">
    <source>
        <dbReference type="SAM" id="MobiDB-lite"/>
    </source>
</evidence>
<evidence type="ECO:0000256" key="3">
    <source>
        <dbReference type="ARBA" id="ARBA00010031"/>
    </source>
</evidence>
<feature type="region of interest" description="Disordered" evidence="10">
    <location>
        <begin position="163"/>
        <end position="201"/>
    </location>
</feature>
<keyword evidence="8" id="KW-0449">Lipoprotein</keyword>
<feature type="domain" description="CFEM" evidence="13">
    <location>
        <begin position="10"/>
        <end position="136"/>
    </location>
</feature>
<keyword evidence="11" id="KW-0812">Transmembrane</keyword>
<evidence type="ECO:0000256" key="7">
    <source>
        <dbReference type="ARBA" id="ARBA00023157"/>
    </source>
</evidence>
<keyword evidence="11" id="KW-1133">Transmembrane helix</keyword>
<feature type="compositionally biased region" description="Low complexity" evidence="10">
    <location>
        <begin position="627"/>
        <end position="640"/>
    </location>
</feature>
<evidence type="ECO:0000256" key="4">
    <source>
        <dbReference type="ARBA" id="ARBA00022525"/>
    </source>
</evidence>
<dbReference type="GeneID" id="43596181"/>
<keyword evidence="15" id="KW-1185">Reference proteome</keyword>
<feature type="region of interest" description="Disordered" evidence="10">
    <location>
        <begin position="260"/>
        <end position="290"/>
    </location>
</feature>
<feature type="region of interest" description="Disordered" evidence="10">
    <location>
        <begin position="313"/>
        <end position="338"/>
    </location>
</feature>
<feature type="compositionally biased region" description="Polar residues" evidence="10">
    <location>
        <begin position="797"/>
        <end position="853"/>
    </location>
</feature>